<organism evidence="2 3">
    <name type="scientific">Hirundo rustica rustica</name>
    <dbReference type="NCBI Taxonomy" id="333673"/>
    <lineage>
        <taxon>Eukaryota</taxon>
        <taxon>Metazoa</taxon>
        <taxon>Chordata</taxon>
        <taxon>Craniata</taxon>
        <taxon>Vertebrata</taxon>
        <taxon>Euteleostomi</taxon>
        <taxon>Archelosauria</taxon>
        <taxon>Archosauria</taxon>
        <taxon>Dinosauria</taxon>
        <taxon>Saurischia</taxon>
        <taxon>Theropoda</taxon>
        <taxon>Coelurosauria</taxon>
        <taxon>Aves</taxon>
        <taxon>Neognathae</taxon>
        <taxon>Neoaves</taxon>
        <taxon>Telluraves</taxon>
        <taxon>Australaves</taxon>
        <taxon>Passeriformes</taxon>
        <taxon>Sylvioidea</taxon>
        <taxon>Hirundinidae</taxon>
        <taxon>Hirundo</taxon>
    </lineage>
</organism>
<keyword evidence="3" id="KW-1185">Reference proteome</keyword>
<feature type="compositionally biased region" description="Basic and acidic residues" evidence="1">
    <location>
        <begin position="22"/>
        <end position="44"/>
    </location>
</feature>
<feature type="region of interest" description="Disordered" evidence="1">
    <location>
        <begin position="1"/>
        <end position="67"/>
    </location>
</feature>
<reference evidence="2 3" key="1">
    <citation type="submission" date="2018-07" db="EMBL/GenBank/DDBJ databases">
        <title>A high quality draft genome assembly of the barn swallow (H. rustica rustica).</title>
        <authorList>
            <person name="Formenti G."/>
            <person name="Chiara M."/>
            <person name="Poveda L."/>
            <person name="Francoijs K.-J."/>
            <person name="Bonisoli-Alquati A."/>
            <person name="Canova L."/>
            <person name="Gianfranceschi L."/>
            <person name="Horner D.S."/>
            <person name="Saino N."/>
        </authorList>
    </citation>
    <scope>NUCLEOTIDE SEQUENCE [LARGE SCALE GENOMIC DNA]</scope>
    <source>
        <strain evidence="2">Chelidonia</strain>
        <tissue evidence="2">Blood</tissue>
    </source>
</reference>
<dbReference type="AlphaFoldDB" id="A0A3M0JNV2"/>
<comment type="caution">
    <text evidence="2">The sequence shown here is derived from an EMBL/GenBank/DDBJ whole genome shotgun (WGS) entry which is preliminary data.</text>
</comment>
<evidence type="ECO:0000313" key="3">
    <source>
        <dbReference type="Proteomes" id="UP000269221"/>
    </source>
</evidence>
<dbReference type="Proteomes" id="UP000269221">
    <property type="component" value="Unassembled WGS sequence"/>
</dbReference>
<sequence>MGKRAEGKTPLGMMQPSKKAQGGKEDGRFGCKETSRGLDEGSRCRRDKRRRTEVGWTPGQAGGGGNTRWVFTPQRNFDFPNPNTTTELTVTAEYSDLYVTGGELNDPNSFGFAEGMIECVEIPLTSGAKSMSSHVPTVMPELSFQMFCSQHGWESQRAKQTAKLPWEAQKTLGHLARAELCAAEIKELLLAKMFRFKASSATFAQAAVIDAIVLIDLPAISIE</sequence>
<dbReference type="EMBL" id="QRBI01000131">
    <property type="protein sequence ID" value="RMC02698.1"/>
    <property type="molecule type" value="Genomic_DNA"/>
</dbReference>
<gene>
    <name evidence="2" type="ORF">DUI87_19887</name>
</gene>
<evidence type="ECO:0000313" key="2">
    <source>
        <dbReference type="EMBL" id="RMC02698.1"/>
    </source>
</evidence>
<accession>A0A3M0JNV2</accession>
<name>A0A3M0JNV2_HIRRU</name>
<proteinExistence type="predicted"/>
<evidence type="ECO:0000256" key="1">
    <source>
        <dbReference type="SAM" id="MobiDB-lite"/>
    </source>
</evidence>
<protein>
    <submittedName>
        <fullName evidence="2">Uncharacterized protein</fullName>
    </submittedName>
</protein>